<evidence type="ECO:0000256" key="1">
    <source>
        <dbReference type="ARBA" id="ARBA00004193"/>
    </source>
</evidence>
<organism evidence="9 10">
    <name type="scientific">Bacillus salitolerans</name>
    <dbReference type="NCBI Taxonomy" id="1437434"/>
    <lineage>
        <taxon>Bacteria</taxon>
        <taxon>Bacillati</taxon>
        <taxon>Bacillota</taxon>
        <taxon>Bacilli</taxon>
        <taxon>Bacillales</taxon>
        <taxon>Bacillaceae</taxon>
        <taxon>Bacillus</taxon>
    </lineage>
</organism>
<evidence type="ECO:0000256" key="2">
    <source>
        <dbReference type="ARBA" id="ARBA00008610"/>
    </source>
</evidence>
<evidence type="ECO:0000256" key="7">
    <source>
        <dbReference type="SAM" id="SignalP"/>
    </source>
</evidence>
<reference evidence="10" key="1">
    <citation type="journal article" date="2019" name="Int. J. Syst. Evol. Microbiol.">
        <title>The Global Catalogue of Microorganisms (GCM) 10K type strain sequencing project: providing services to taxonomists for standard genome sequencing and annotation.</title>
        <authorList>
            <consortium name="The Broad Institute Genomics Platform"/>
            <consortium name="The Broad Institute Genome Sequencing Center for Infectious Disease"/>
            <person name="Wu L."/>
            <person name="Ma J."/>
        </authorList>
    </citation>
    <scope>NUCLEOTIDE SEQUENCE [LARGE SCALE GENOMIC DNA]</scope>
    <source>
        <strain evidence="10">CCUG 49339</strain>
    </source>
</reference>
<dbReference type="PANTHER" id="PTHR34296:SF2">
    <property type="entry name" value="ABC TRANSPORTER GUANOSINE-BINDING PROTEIN NUPN"/>
    <property type="match status" value="1"/>
</dbReference>
<dbReference type="EMBL" id="JBHUEM010000003">
    <property type="protein sequence ID" value="MFD1735296.1"/>
    <property type="molecule type" value="Genomic_DNA"/>
</dbReference>
<evidence type="ECO:0000256" key="6">
    <source>
        <dbReference type="ARBA" id="ARBA00023288"/>
    </source>
</evidence>
<feature type="domain" description="ABC transporter substrate-binding protein PnrA-like" evidence="8">
    <location>
        <begin position="28"/>
        <end position="314"/>
    </location>
</feature>
<keyword evidence="4 7" id="KW-0732">Signal</keyword>
<evidence type="ECO:0000313" key="9">
    <source>
        <dbReference type="EMBL" id="MFD1735296.1"/>
    </source>
</evidence>
<evidence type="ECO:0000256" key="3">
    <source>
        <dbReference type="ARBA" id="ARBA00022475"/>
    </source>
</evidence>
<dbReference type="CDD" id="cd06353">
    <property type="entry name" value="PBP1_Med-like"/>
    <property type="match status" value="1"/>
</dbReference>
<dbReference type="InterPro" id="IPR003760">
    <property type="entry name" value="PnrA-like"/>
</dbReference>
<comment type="similarity">
    <text evidence="2">Belongs to the BMP lipoprotein family.</text>
</comment>
<proteinExistence type="inferred from homology"/>
<evidence type="ECO:0000259" key="8">
    <source>
        <dbReference type="Pfam" id="PF02608"/>
    </source>
</evidence>
<comment type="caution">
    <text evidence="9">The sequence shown here is derived from an EMBL/GenBank/DDBJ whole genome shotgun (WGS) entry which is preliminary data.</text>
</comment>
<dbReference type="PANTHER" id="PTHR34296">
    <property type="entry name" value="TRANSCRIPTIONAL ACTIVATOR PROTEIN MED"/>
    <property type="match status" value="1"/>
</dbReference>
<dbReference type="Gene3D" id="3.40.50.2300">
    <property type="match status" value="2"/>
</dbReference>
<evidence type="ECO:0000256" key="4">
    <source>
        <dbReference type="ARBA" id="ARBA00022729"/>
    </source>
</evidence>
<feature type="signal peptide" evidence="7">
    <location>
        <begin position="1"/>
        <end position="21"/>
    </location>
</feature>
<dbReference type="RefSeq" id="WP_377926398.1">
    <property type="nucleotide sequence ID" value="NZ_JBHUEM010000003.1"/>
</dbReference>
<dbReference type="PROSITE" id="PS51257">
    <property type="entry name" value="PROKAR_LIPOPROTEIN"/>
    <property type="match status" value="1"/>
</dbReference>
<protein>
    <submittedName>
        <fullName evidence="9">BMP family ABC transporter substrate-binding protein</fullName>
    </submittedName>
</protein>
<keyword evidence="6" id="KW-0449">Lipoprotein</keyword>
<accession>A0ABW4LLK1</accession>
<sequence length="318" mass="35488">MKKLLLACLVCMLLAAGCQQPASTSKAQKIGLLITDTVNDQVWGTKGYKGMLRIQSVFNIDAFYKEEMNHFEAVESAVEEFSKKGVNLVFGHGSEYAIWFNQLAPLYKDIHFVCFNGDVQGDNVTSLNFKANAMGFFGGMVAGEMTKTNKVGIIAAYEWQPEVNGFFEGAFYKNQDVQVDIKYTENWDNSEIALQLLEEMINSGVDVVYPAGDGFNVPLIARLKEKGLYAIGYVSDQSDLGQNTVLTSTVQHVDFLYELVVSEYNAGRLKSGNLYFDFEDKVITMGTYSPEVKDSLKNEINQAVTNYIETGKLPNQYE</sequence>
<dbReference type="SUPFAM" id="SSF53822">
    <property type="entry name" value="Periplasmic binding protein-like I"/>
    <property type="match status" value="1"/>
</dbReference>
<name>A0ABW4LLK1_9BACI</name>
<comment type="subcellular location">
    <subcellularLocation>
        <location evidence="1">Cell membrane</location>
        <topology evidence="1">Lipid-anchor</topology>
    </subcellularLocation>
</comment>
<dbReference type="Pfam" id="PF02608">
    <property type="entry name" value="Bmp"/>
    <property type="match status" value="1"/>
</dbReference>
<dbReference type="InterPro" id="IPR050957">
    <property type="entry name" value="BMP_lipoprotein"/>
</dbReference>
<keyword evidence="10" id="KW-1185">Reference proteome</keyword>
<evidence type="ECO:0000256" key="5">
    <source>
        <dbReference type="ARBA" id="ARBA00023136"/>
    </source>
</evidence>
<dbReference type="InterPro" id="IPR028082">
    <property type="entry name" value="Peripla_BP_I"/>
</dbReference>
<gene>
    <name evidence="9" type="ORF">ACFSCX_01840</name>
</gene>
<keyword evidence="5" id="KW-0472">Membrane</keyword>
<keyword evidence="3" id="KW-1003">Cell membrane</keyword>
<evidence type="ECO:0000313" key="10">
    <source>
        <dbReference type="Proteomes" id="UP001597214"/>
    </source>
</evidence>
<feature type="chain" id="PRO_5046636726" evidence="7">
    <location>
        <begin position="22"/>
        <end position="318"/>
    </location>
</feature>
<dbReference type="Proteomes" id="UP001597214">
    <property type="component" value="Unassembled WGS sequence"/>
</dbReference>